<comment type="cofactor">
    <cofactor evidence="2">
        <name>Mg(2+)</name>
        <dbReference type="ChEBI" id="CHEBI:18420"/>
    </cofactor>
</comment>
<feature type="binding site" evidence="2">
    <location>
        <position position="112"/>
    </location>
    <ligand>
        <name>Mg(2+)</name>
        <dbReference type="ChEBI" id="CHEBI:18420"/>
    </ligand>
</feature>
<dbReference type="RefSeq" id="WP_320421965.1">
    <property type="nucleotide sequence ID" value="NZ_JAXCLA010000002.1"/>
</dbReference>
<sequence>MKGFFITGTDTEIGKTTITAGLTHALAQRGLRVAPVKSLAAGCDAEGHNDDVERLFAAQTLGLTREEICPLLLREPCAPHVAARLDGVAIERDALLAAIRRTAAKAELAVVEGVGGFRVPLIDGWDTADLAADLQLPVVLVVGLRLGCINHALLTAEAVRARGLRLAGWVANAVDPSMPHVTDNLDALQAGLATPCWGHVPRLPDPSAAAVAAHLNSSLALEAL</sequence>
<dbReference type="Gene3D" id="3.40.50.300">
    <property type="entry name" value="P-loop containing nucleotide triphosphate hydrolases"/>
    <property type="match status" value="1"/>
</dbReference>
<reference evidence="3 4" key="1">
    <citation type="submission" date="2023-11" db="EMBL/GenBank/DDBJ databases">
        <title>Paucibacter sp. nov., isolated from fresh soil in Korea.</title>
        <authorList>
            <person name="Le N.T.T."/>
        </authorList>
    </citation>
    <scope>NUCLEOTIDE SEQUENCE [LARGE SCALE GENOMIC DNA]</scope>
    <source>
        <strain evidence="3 4">R3-3</strain>
    </source>
</reference>
<feature type="active site" evidence="2">
    <location>
        <position position="37"/>
    </location>
</feature>
<comment type="caution">
    <text evidence="3">The sequence shown here is derived from an EMBL/GenBank/DDBJ whole genome shotgun (WGS) entry which is preliminary data.</text>
</comment>
<name>A0ABU5DFK8_9BURK</name>
<evidence type="ECO:0000256" key="2">
    <source>
        <dbReference type="HAMAP-Rule" id="MF_00336"/>
    </source>
</evidence>
<evidence type="ECO:0000313" key="4">
    <source>
        <dbReference type="Proteomes" id="UP001285263"/>
    </source>
</evidence>
<comment type="catalytic activity">
    <reaction evidence="2">
        <text>(7R,8S)-7,8-diammoniononanoate + CO2 + ATP = (4R,5S)-dethiobiotin + ADP + phosphate + 3 H(+)</text>
        <dbReference type="Rhea" id="RHEA:15805"/>
        <dbReference type="ChEBI" id="CHEBI:15378"/>
        <dbReference type="ChEBI" id="CHEBI:16526"/>
        <dbReference type="ChEBI" id="CHEBI:30616"/>
        <dbReference type="ChEBI" id="CHEBI:43474"/>
        <dbReference type="ChEBI" id="CHEBI:149469"/>
        <dbReference type="ChEBI" id="CHEBI:149473"/>
        <dbReference type="ChEBI" id="CHEBI:456216"/>
        <dbReference type="EC" id="6.3.3.3"/>
    </reaction>
</comment>
<dbReference type="PIRSF" id="PIRSF006755">
    <property type="entry name" value="DTB_synth"/>
    <property type="match status" value="1"/>
</dbReference>
<dbReference type="HAMAP" id="MF_00336">
    <property type="entry name" value="BioD"/>
    <property type="match status" value="1"/>
</dbReference>
<keyword evidence="4" id="KW-1185">Reference proteome</keyword>
<comment type="subcellular location">
    <subcellularLocation>
        <location evidence="2">Cytoplasm</location>
    </subcellularLocation>
</comment>
<comment type="similarity">
    <text evidence="2">Belongs to the dethiobiotin synthetase family.</text>
</comment>
<comment type="pathway">
    <text evidence="2">Cofactor biosynthesis; biotin biosynthesis; biotin from 7,8-diaminononanoate: step 1/2.</text>
</comment>
<gene>
    <name evidence="2 3" type="primary">bioD</name>
    <name evidence="3" type="ORF">SNE35_06065</name>
</gene>
<dbReference type="EMBL" id="JAXCLA010000002">
    <property type="protein sequence ID" value="MDY0744059.1"/>
    <property type="molecule type" value="Genomic_DNA"/>
</dbReference>
<proteinExistence type="inferred from homology"/>
<dbReference type="InterPro" id="IPR004472">
    <property type="entry name" value="DTB_synth_BioD"/>
</dbReference>
<dbReference type="InterPro" id="IPR027417">
    <property type="entry name" value="P-loop_NTPase"/>
</dbReference>
<feature type="binding site" evidence="2">
    <location>
        <position position="16"/>
    </location>
    <ligand>
        <name>Mg(2+)</name>
        <dbReference type="ChEBI" id="CHEBI:18420"/>
    </ligand>
</feature>
<keyword evidence="2" id="KW-0547">Nucleotide-binding</keyword>
<comment type="caution">
    <text evidence="2">Lacks conserved residue(s) required for the propagation of feature annotation.</text>
</comment>
<feature type="binding site" evidence="2">
    <location>
        <begin position="112"/>
        <end position="115"/>
    </location>
    <ligand>
        <name>ATP</name>
        <dbReference type="ChEBI" id="CHEBI:30616"/>
    </ligand>
</feature>
<dbReference type="CDD" id="cd03109">
    <property type="entry name" value="DTBS"/>
    <property type="match status" value="1"/>
</dbReference>
<accession>A0ABU5DFK8</accession>
<comment type="subunit">
    <text evidence="2">Homodimer.</text>
</comment>
<feature type="binding site" evidence="2">
    <location>
        <position position="51"/>
    </location>
    <ligand>
        <name>ATP</name>
        <dbReference type="ChEBI" id="CHEBI:30616"/>
    </ligand>
</feature>
<evidence type="ECO:0000256" key="1">
    <source>
        <dbReference type="ARBA" id="ARBA00022756"/>
    </source>
</evidence>
<feature type="binding site" evidence="2">
    <location>
        <begin position="201"/>
        <end position="203"/>
    </location>
    <ligand>
        <name>ATP</name>
        <dbReference type="ChEBI" id="CHEBI:30616"/>
    </ligand>
</feature>
<comment type="function">
    <text evidence="2">Catalyzes a mechanistically unusual reaction, the ATP-dependent insertion of CO2 between the N7 and N8 nitrogen atoms of 7,8-diaminopelargonic acid (DAPA, also called 7,8-diammoniononanoate) to form a ureido ring.</text>
</comment>
<evidence type="ECO:0000313" key="3">
    <source>
        <dbReference type="EMBL" id="MDY0744059.1"/>
    </source>
</evidence>
<keyword evidence="1 2" id="KW-0093">Biotin biosynthesis</keyword>
<protein>
    <recommendedName>
        <fullName evidence="2">ATP-dependent dethiobiotin synthetase BioD</fullName>
        <ecNumber evidence="2">6.3.3.3</ecNumber>
    </recommendedName>
    <alternativeName>
        <fullName evidence="2">DTB synthetase</fullName>
        <shortName evidence="2">DTBS</shortName>
    </alternativeName>
    <alternativeName>
        <fullName evidence="2">Dethiobiotin synthase</fullName>
    </alternativeName>
</protein>
<feature type="binding site" evidence="2">
    <location>
        <position position="51"/>
    </location>
    <ligand>
        <name>Mg(2+)</name>
        <dbReference type="ChEBI" id="CHEBI:18420"/>
    </ligand>
</feature>
<keyword evidence="2" id="KW-0963">Cytoplasm</keyword>
<dbReference type="NCBIfam" id="TIGR00347">
    <property type="entry name" value="bioD"/>
    <property type="match status" value="1"/>
</dbReference>
<dbReference type="Pfam" id="PF13500">
    <property type="entry name" value="AAA_26"/>
    <property type="match status" value="1"/>
</dbReference>
<dbReference type="Proteomes" id="UP001285263">
    <property type="component" value="Unassembled WGS sequence"/>
</dbReference>
<dbReference type="GO" id="GO:0004141">
    <property type="term" value="F:dethiobiotin synthase activity"/>
    <property type="evidence" value="ECO:0007669"/>
    <property type="project" value="UniProtKB-EC"/>
</dbReference>
<keyword evidence="2" id="KW-0479">Metal-binding</keyword>
<dbReference type="EC" id="6.3.3.3" evidence="2"/>
<feature type="binding site" evidence="2">
    <location>
        <begin position="12"/>
        <end position="17"/>
    </location>
    <ligand>
        <name>ATP</name>
        <dbReference type="ChEBI" id="CHEBI:30616"/>
    </ligand>
</feature>
<keyword evidence="2 3" id="KW-0436">Ligase</keyword>
<keyword evidence="2" id="KW-0067">ATP-binding</keyword>
<organism evidence="3 4">
    <name type="scientific">Roseateles agri</name>
    <dbReference type="NCBI Taxonomy" id="3098619"/>
    <lineage>
        <taxon>Bacteria</taxon>
        <taxon>Pseudomonadati</taxon>
        <taxon>Pseudomonadota</taxon>
        <taxon>Betaproteobacteria</taxon>
        <taxon>Burkholderiales</taxon>
        <taxon>Sphaerotilaceae</taxon>
        <taxon>Roseateles</taxon>
    </lineage>
</organism>
<dbReference type="PANTHER" id="PTHR43210">
    <property type="entry name" value="DETHIOBIOTIN SYNTHETASE"/>
    <property type="match status" value="1"/>
</dbReference>
<keyword evidence="2" id="KW-0460">Magnesium</keyword>
<dbReference type="PANTHER" id="PTHR43210:SF5">
    <property type="entry name" value="DETHIOBIOTIN SYNTHETASE"/>
    <property type="match status" value="1"/>
</dbReference>
<dbReference type="SUPFAM" id="SSF52540">
    <property type="entry name" value="P-loop containing nucleoside triphosphate hydrolases"/>
    <property type="match status" value="1"/>
</dbReference>